<dbReference type="AlphaFoldDB" id="A0A1I2M630"/>
<reference evidence="6" key="1">
    <citation type="submission" date="2016-10" db="EMBL/GenBank/DDBJ databases">
        <authorList>
            <person name="Varghese N."/>
            <person name="Submissions S."/>
        </authorList>
    </citation>
    <scope>NUCLEOTIDE SEQUENCE [LARGE SCALE GENOMIC DNA]</scope>
    <source>
        <strain evidence="6">FP5</strain>
    </source>
</reference>
<organism evidence="5 6">
    <name type="scientific">Halobacillus alkaliphilus</name>
    <dbReference type="NCBI Taxonomy" id="396056"/>
    <lineage>
        <taxon>Bacteria</taxon>
        <taxon>Bacillati</taxon>
        <taxon>Bacillota</taxon>
        <taxon>Bacilli</taxon>
        <taxon>Bacillales</taxon>
        <taxon>Bacillaceae</taxon>
        <taxon>Halobacillus</taxon>
    </lineage>
</organism>
<dbReference type="Gene3D" id="1.10.10.10">
    <property type="entry name" value="Winged helix-like DNA-binding domain superfamily/Winged helix DNA-binding domain"/>
    <property type="match status" value="1"/>
</dbReference>
<dbReference type="Pfam" id="PF00392">
    <property type="entry name" value="GntR"/>
    <property type="match status" value="1"/>
</dbReference>
<evidence type="ECO:0000256" key="3">
    <source>
        <dbReference type="ARBA" id="ARBA00023163"/>
    </source>
</evidence>
<sequence>MQVAVIYYITTLMHQFREEGEQVILNTDGTKPIYLQIADWIENEILNGDLAEDKKVYSQYKLADMYNINPATAAKGLTKLAEEGILYDRRGIGKFVSSEAIKIIKDKRKNHTLKSMVEDLVQEAERLDMSETELILLIKETKSRNKGGEE</sequence>
<dbReference type="PANTHER" id="PTHR38445:SF10">
    <property type="entry name" value="GNTR-FAMILY TRANSCRIPTIONAL REGULATOR"/>
    <property type="match status" value="1"/>
</dbReference>
<keyword evidence="2" id="KW-0238">DNA-binding</keyword>
<accession>A0A1I2M630</accession>
<gene>
    <name evidence="5" type="ORF">SAMN05216353_11157</name>
</gene>
<dbReference type="Proteomes" id="UP000198897">
    <property type="component" value="Unassembled WGS sequence"/>
</dbReference>
<dbReference type="InterPro" id="IPR036390">
    <property type="entry name" value="WH_DNA-bd_sf"/>
</dbReference>
<keyword evidence="1" id="KW-0805">Transcription regulation</keyword>
<keyword evidence="6" id="KW-1185">Reference proteome</keyword>
<dbReference type="CDD" id="cd07377">
    <property type="entry name" value="WHTH_GntR"/>
    <property type="match status" value="1"/>
</dbReference>
<evidence type="ECO:0000313" key="5">
    <source>
        <dbReference type="EMBL" id="SFF86340.1"/>
    </source>
</evidence>
<keyword evidence="3" id="KW-0804">Transcription</keyword>
<evidence type="ECO:0000256" key="2">
    <source>
        <dbReference type="ARBA" id="ARBA00023125"/>
    </source>
</evidence>
<proteinExistence type="predicted"/>
<name>A0A1I2M630_9BACI</name>
<dbReference type="PROSITE" id="PS50949">
    <property type="entry name" value="HTH_GNTR"/>
    <property type="match status" value="1"/>
</dbReference>
<evidence type="ECO:0000313" key="6">
    <source>
        <dbReference type="Proteomes" id="UP000198897"/>
    </source>
</evidence>
<dbReference type="GO" id="GO:0003677">
    <property type="term" value="F:DNA binding"/>
    <property type="evidence" value="ECO:0007669"/>
    <property type="project" value="UniProtKB-KW"/>
</dbReference>
<feature type="domain" description="HTH gntR-type" evidence="4">
    <location>
        <begin position="31"/>
        <end position="99"/>
    </location>
</feature>
<protein>
    <submittedName>
        <fullName evidence="5">Transcriptional regulator, GntR family</fullName>
    </submittedName>
</protein>
<dbReference type="SUPFAM" id="SSF46785">
    <property type="entry name" value="Winged helix' DNA-binding domain"/>
    <property type="match status" value="1"/>
</dbReference>
<dbReference type="PANTHER" id="PTHR38445">
    <property type="entry name" value="HTH-TYPE TRANSCRIPTIONAL REPRESSOR YTRA"/>
    <property type="match status" value="1"/>
</dbReference>
<dbReference type="InterPro" id="IPR036388">
    <property type="entry name" value="WH-like_DNA-bd_sf"/>
</dbReference>
<dbReference type="GO" id="GO:0003700">
    <property type="term" value="F:DNA-binding transcription factor activity"/>
    <property type="evidence" value="ECO:0007669"/>
    <property type="project" value="InterPro"/>
</dbReference>
<evidence type="ECO:0000259" key="4">
    <source>
        <dbReference type="PROSITE" id="PS50949"/>
    </source>
</evidence>
<evidence type="ECO:0000256" key="1">
    <source>
        <dbReference type="ARBA" id="ARBA00023015"/>
    </source>
</evidence>
<dbReference type="InterPro" id="IPR000524">
    <property type="entry name" value="Tscrpt_reg_HTH_GntR"/>
</dbReference>
<dbReference type="SMART" id="SM00345">
    <property type="entry name" value="HTH_GNTR"/>
    <property type="match status" value="1"/>
</dbReference>
<dbReference type="EMBL" id="FOOG01000011">
    <property type="protein sequence ID" value="SFF86340.1"/>
    <property type="molecule type" value="Genomic_DNA"/>
</dbReference>